<dbReference type="EMBL" id="QUWK01000006">
    <property type="protein sequence ID" value="RFU95014.1"/>
    <property type="molecule type" value="Genomic_DNA"/>
</dbReference>
<dbReference type="AlphaFoldDB" id="A0A372MH03"/>
<evidence type="ECO:0000259" key="2">
    <source>
        <dbReference type="Pfam" id="PF10633"/>
    </source>
</evidence>
<gene>
    <name evidence="3" type="ORF">DYP60_07280</name>
</gene>
<sequence>MKRNNRMFGLLLIFMVVVMPLFADYEGLSISTNYPSLNVSSTDMITFDLKVKNYNLAPQRVNLSLTGLPSGWEYQFVGGGGLVNAVFAEPESTSNVQLWVIPEATGKEATYNFSVHAKGEEDASFTLPLTITMGRKLPQRLALDTELPIIKGDPSSDFTFNVTLRNNSAAETLIDLYADVPQGFSASFKEQYGSKTLNTLSLNAGSSKTIQVTVSPSSGIAEGNYPITITARSSGAEASVPVTLEVQGQAKLSLTGQGGLLSASAVAGKEKVLDLELENSGSAEATHIELSSYTPSNWTVSYEPSVVESLPAGEKVTVKATVKPSSEALTGDYSLTLRANSKNAGNISEKFRITVRTSSLWGIVSVGIIAAAAVLLVFAVKKFGRR</sequence>
<keyword evidence="1" id="KW-0472">Membrane</keyword>
<evidence type="ECO:0000313" key="3">
    <source>
        <dbReference type="EMBL" id="RFU95014.1"/>
    </source>
</evidence>
<dbReference type="InterPro" id="IPR013783">
    <property type="entry name" value="Ig-like_fold"/>
</dbReference>
<reference evidence="4" key="1">
    <citation type="submission" date="2018-08" db="EMBL/GenBank/DDBJ databases">
        <authorList>
            <person name="Grouzdev D.S."/>
            <person name="Krutkina M.S."/>
        </authorList>
    </citation>
    <scope>NUCLEOTIDE SEQUENCE [LARGE SCALE GENOMIC DNA]</scope>
    <source>
        <strain evidence="4">4-11</strain>
    </source>
</reference>
<reference evidence="3 4" key="2">
    <citation type="submission" date="2018-09" db="EMBL/GenBank/DDBJ databases">
        <title>Genome of Sphaerochaeta halotolerans strain 4-11.</title>
        <authorList>
            <person name="Nazina T.N."/>
            <person name="Sokolova D.S."/>
        </authorList>
    </citation>
    <scope>NUCLEOTIDE SEQUENCE [LARGE SCALE GENOMIC DNA]</scope>
    <source>
        <strain evidence="3 4">4-11</strain>
    </source>
</reference>
<keyword evidence="4" id="KW-1185">Reference proteome</keyword>
<dbReference type="PANTHER" id="PTHR39198">
    <property type="entry name" value="HYPOTHETICAL MEMBRANE PROTEIN, CONSERVED"/>
    <property type="match status" value="1"/>
</dbReference>
<evidence type="ECO:0000256" key="1">
    <source>
        <dbReference type="SAM" id="Phobius"/>
    </source>
</evidence>
<feature type="domain" description="Alpha-galactosidase NEW3" evidence="2">
    <location>
        <begin position="156"/>
        <end position="232"/>
    </location>
</feature>
<proteinExistence type="predicted"/>
<evidence type="ECO:0000313" key="4">
    <source>
        <dbReference type="Proteomes" id="UP000264002"/>
    </source>
</evidence>
<dbReference type="Gene3D" id="2.60.40.10">
    <property type="entry name" value="Immunoglobulins"/>
    <property type="match status" value="2"/>
</dbReference>
<comment type="caution">
    <text evidence="3">The sequence shown here is derived from an EMBL/GenBank/DDBJ whole genome shotgun (WGS) entry which is preliminary data.</text>
</comment>
<organism evidence="3 4">
    <name type="scientific">Sphaerochaeta halotolerans</name>
    <dbReference type="NCBI Taxonomy" id="2293840"/>
    <lineage>
        <taxon>Bacteria</taxon>
        <taxon>Pseudomonadati</taxon>
        <taxon>Spirochaetota</taxon>
        <taxon>Spirochaetia</taxon>
        <taxon>Spirochaetales</taxon>
        <taxon>Sphaerochaetaceae</taxon>
        <taxon>Sphaerochaeta</taxon>
    </lineage>
</organism>
<dbReference type="Pfam" id="PF10633">
    <property type="entry name" value="NPCBM_assoc"/>
    <property type="match status" value="2"/>
</dbReference>
<keyword evidence="1" id="KW-0812">Transmembrane</keyword>
<feature type="transmembrane region" description="Helical" evidence="1">
    <location>
        <begin position="360"/>
        <end position="380"/>
    </location>
</feature>
<keyword evidence="1" id="KW-1133">Transmembrane helix</keyword>
<dbReference type="InterPro" id="IPR018905">
    <property type="entry name" value="A-galactase_NEW3"/>
</dbReference>
<dbReference type="Proteomes" id="UP000264002">
    <property type="component" value="Unassembled WGS sequence"/>
</dbReference>
<dbReference type="PANTHER" id="PTHR39198:SF1">
    <property type="entry name" value="ALPHA-GALACTOSIDASE NEW3 DOMAIN-CONTAINING PROTEIN"/>
    <property type="match status" value="1"/>
</dbReference>
<name>A0A372MH03_9SPIR</name>
<accession>A0A372MH03</accession>
<protein>
    <submittedName>
        <fullName evidence="3">Alpha-galactosidase</fullName>
    </submittedName>
</protein>
<feature type="domain" description="Alpha-galactosidase NEW3" evidence="2">
    <location>
        <begin position="266"/>
        <end position="340"/>
    </location>
</feature>
<dbReference type="RefSeq" id="WP_117330266.1">
    <property type="nucleotide sequence ID" value="NZ_QUWK01000006.1"/>
</dbReference>